<dbReference type="PANTHER" id="PTHR30576:SF10">
    <property type="entry name" value="SLL5057 PROTEIN"/>
    <property type="match status" value="1"/>
</dbReference>
<accession>A0A0G1M7S9</accession>
<sequence length="187" mass="21430">MLVFSIPLFALLWILIKLDDGGSLFFKQRRAGKNKKSFIMYKVRTMVLGAEKQKRKYLHLNEAGGPVFKIYEDPRYTRIGKLLAHSGLDELPQLINIIKGEMSFVGPRPLPISEAKRVPKIYEKRFSVAPGITSLWVVRGAHSLSFDKWMKLDLDYIKHQSLFLDLKVAISTVFLMLKGLFAGFNKQ</sequence>
<reference evidence="3 4" key="1">
    <citation type="journal article" date="2015" name="Nature">
        <title>rRNA introns, odd ribosomes, and small enigmatic genomes across a large radiation of phyla.</title>
        <authorList>
            <person name="Brown C.T."/>
            <person name="Hug L.A."/>
            <person name="Thomas B.C."/>
            <person name="Sharon I."/>
            <person name="Castelle C.J."/>
            <person name="Singh A."/>
            <person name="Wilkins M.J."/>
            <person name="Williams K.H."/>
            <person name="Banfield J.F."/>
        </authorList>
    </citation>
    <scope>NUCLEOTIDE SEQUENCE [LARGE SCALE GENOMIC DNA]</scope>
</reference>
<dbReference type="InterPro" id="IPR003362">
    <property type="entry name" value="Bact_transf"/>
</dbReference>
<dbReference type="Proteomes" id="UP000034086">
    <property type="component" value="Unassembled WGS sequence"/>
</dbReference>
<organism evidence="3 4">
    <name type="scientific">Candidatus Woesebacteria bacterium GW2011_GWE1_45_18</name>
    <dbReference type="NCBI Taxonomy" id="1618598"/>
    <lineage>
        <taxon>Bacteria</taxon>
        <taxon>Candidatus Woeseibacteriota</taxon>
    </lineage>
</organism>
<keyword evidence="3" id="KW-0808">Transferase</keyword>
<evidence type="ECO:0000256" key="1">
    <source>
        <dbReference type="ARBA" id="ARBA00006464"/>
    </source>
</evidence>
<evidence type="ECO:0000313" key="4">
    <source>
        <dbReference type="Proteomes" id="UP000034086"/>
    </source>
</evidence>
<proteinExistence type="inferred from homology"/>
<dbReference type="Pfam" id="PF02397">
    <property type="entry name" value="Bac_transf"/>
    <property type="match status" value="1"/>
</dbReference>
<dbReference type="EMBL" id="LCKQ01000003">
    <property type="protein sequence ID" value="KKU04132.1"/>
    <property type="molecule type" value="Genomic_DNA"/>
</dbReference>
<gene>
    <name evidence="3" type="ORF">UX03_C0003G0019</name>
</gene>
<dbReference type="PATRIC" id="fig|1618598.3.peg.87"/>
<comment type="caution">
    <text evidence="3">The sequence shown here is derived from an EMBL/GenBank/DDBJ whole genome shotgun (WGS) entry which is preliminary data.</text>
</comment>
<protein>
    <submittedName>
        <fullName evidence="3">Exopolysaccharide biosynthesis polyprenyl glycosylphosphotransferase</fullName>
    </submittedName>
</protein>
<feature type="domain" description="Bacterial sugar transferase" evidence="2">
    <location>
        <begin position="2"/>
        <end position="177"/>
    </location>
</feature>
<name>A0A0G1M7S9_9BACT</name>
<evidence type="ECO:0000259" key="2">
    <source>
        <dbReference type="Pfam" id="PF02397"/>
    </source>
</evidence>
<comment type="similarity">
    <text evidence="1">Belongs to the bacterial sugar transferase family.</text>
</comment>
<evidence type="ECO:0000313" key="3">
    <source>
        <dbReference type="EMBL" id="KKU04132.1"/>
    </source>
</evidence>
<dbReference type="PANTHER" id="PTHR30576">
    <property type="entry name" value="COLANIC BIOSYNTHESIS UDP-GLUCOSE LIPID CARRIER TRANSFERASE"/>
    <property type="match status" value="1"/>
</dbReference>
<dbReference type="GO" id="GO:0016780">
    <property type="term" value="F:phosphotransferase activity, for other substituted phosphate groups"/>
    <property type="evidence" value="ECO:0007669"/>
    <property type="project" value="TreeGrafter"/>
</dbReference>
<dbReference type="AlphaFoldDB" id="A0A0G1M7S9"/>